<dbReference type="RefSeq" id="WP_109605645.1">
    <property type="nucleotide sequence ID" value="NZ_QGHA01000001.1"/>
</dbReference>
<dbReference type="SUPFAM" id="SSF109854">
    <property type="entry name" value="DinB/YfiT-like putative metalloenzymes"/>
    <property type="match status" value="1"/>
</dbReference>
<comment type="caution">
    <text evidence="1">The sequence shown here is derived from an EMBL/GenBank/DDBJ whole genome shotgun (WGS) entry which is preliminary data.</text>
</comment>
<accession>A0A316HI06</accession>
<protein>
    <submittedName>
        <fullName evidence="1">Uncharacterized protein DUF1572</fullName>
    </submittedName>
</protein>
<gene>
    <name evidence="1" type="ORF">LX99_00223</name>
</gene>
<dbReference type="Pfam" id="PF07609">
    <property type="entry name" value="DUF1572"/>
    <property type="match status" value="1"/>
</dbReference>
<reference evidence="1 2" key="1">
    <citation type="submission" date="2018-05" db="EMBL/GenBank/DDBJ databases">
        <title>Genomic Encyclopedia of Archaeal and Bacterial Type Strains, Phase II (KMG-II): from individual species to whole genera.</title>
        <authorList>
            <person name="Goeker M."/>
        </authorList>
    </citation>
    <scope>NUCLEOTIDE SEQUENCE [LARGE SCALE GENOMIC DNA]</scope>
    <source>
        <strain evidence="1 2">DSM 19975</strain>
    </source>
</reference>
<sequence>MKNDYLESAKKQFAYYKSLGEKTFEQLTDEQLCWQYNSESNSVAIIVNHLAGNMLSRWTDIFTSDGEKPNRNRETEFANITPTRQTILDTWHKGWQCLFNTLNSLTTDDLEKIIYIRNQGHTVMEAINRQLAHYPYHVGQIVFLGKMMCNENWSSLSIPRGKSESYNADKFVLEKRKAHFTDAK</sequence>
<dbReference type="InterPro" id="IPR011466">
    <property type="entry name" value="DUF1572"/>
</dbReference>
<evidence type="ECO:0000313" key="2">
    <source>
        <dbReference type="Proteomes" id="UP000245678"/>
    </source>
</evidence>
<keyword evidence="2" id="KW-1185">Reference proteome</keyword>
<dbReference type="EMBL" id="QGHA01000001">
    <property type="protein sequence ID" value="PWK79763.1"/>
    <property type="molecule type" value="Genomic_DNA"/>
</dbReference>
<proteinExistence type="predicted"/>
<evidence type="ECO:0000313" key="1">
    <source>
        <dbReference type="EMBL" id="PWK79763.1"/>
    </source>
</evidence>
<name>A0A316HI06_9SPHI</name>
<dbReference type="InterPro" id="IPR034660">
    <property type="entry name" value="DinB/YfiT-like"/>
</dbReference>
<organism evidence="1 2">
    <name type="scientific">Mucilaginibacter oryzae</name>
    <dbReference type="NCBI Taxonomy" id="468058"/>
    <lineage>
        <taxon>Bacteria</taxon>
        <taxon>Pseudomonadati</taxon>
        <taxon>Bacteroidota</taxon>
        <taxon>Sphingobacteriia</taxon>
        <taxon>Sphingobacteriales</taxon>
        <taxon>Sphingobacteriaceae</taxon>
        <taxon>Mucilaginibacter</taxon>
    </lineage>
</organism>
<dbReference type="AlphaFoldDB" id="A0A316HI06"/>
<dbReference type="Proteomes" id="UP000245678">
    <property type="component" value="Unassembled WGS sequence"/>
</dbReference>
<dbReference type="Gene3D" id="1.20.120.450">
    <property type="entry name" value="dinb family like domain"/>
    <property type="match status" value="1"/>
</dbReference>